<proteinExistence type="predicted"/>
<accession>A0ABV0ZUE0</accession>
<gene>
    <name evidence="1" type="ORF">AMECASPLE_032726</name>
</gene>
<organism evidence="1 2">
    <name type="scientific">Ameca splendens</name>
    <dbReference type="NCBI Taxonomy" id="208324"/>
    <lineage>
        <taxon>Eukaryota</taxon>
        <taxon>Metazoa</taxon>
        <taxon>Chordata</taxon>
        <taxon>Craniata</taxon>
        <taxon>Vertebrata</taxon>
        <taxon>Euteleostomi</taxon>
        <taxon>Actinopterygii</taxon>
        <taxon>Neopterygii</taxon>
        <taxon>Teleostei</taxon>
        <taxon>Neoteleostei</taxon>
        <taxon>Acanthomorphata</taxon>
        <taxon>Ovalentaria</taxon>
        <taxon>Atherinomorphae</taxon>
        <taxon>Cyprinodontiformes</taxon>
        <taxon>Goodeidae</taxon>
        <taxon>Ameca</taxon>
    </lineage>
</organism>
<dbReference type="Proteomes" id="UP001469553">
    <property type="component" value="Unassembled WGS sequence"/>
</dbReference>
<keyword evidence="2" id="KW-1185">Reference proteome</keyword>
<evidence type="ECO:0000313" key="1">
    <source>
        <dbReference type="EMBL" id="MEQ2308868.1"/>
    </source>
</evidence>
<name>A0ABV0ZUE0_9TELE</name>
<evidence type="ECO:0000313" key="2">
    <source>
        <dbReference type="Proteomes" id="UP001469553"/>
    </source>
</evidence>
<protein>
    <submittedName>
        <fullName evidence="1">Uncharacterized protein</fullName>
    </submittedName>
</protein>
<comment type="caution">
    <text evidence="1">The sequence shown here is derived from an EMBL/GenBank/DDBJ whole genome shotgun (WGS) entry which is preliminary data.</text>
</comment>
<reference evidence="1 2" key="1">
    <citation type="submission" date="2021-06" db="EMBL/GenBank/DDBJ databases">
        <authorList>
            <person name="Palmer J.M."/>
        </authorList>
    </citation>
    <scope>NUCLEOTIDE SEQUENCE [LARGE SCALE GENOMIC DNA]</scope>
    <source>
        <strain evidence="1 2">AS_MEX2019</strain>
        <tissue evidence="1">Muscle</tissue>
    </source>
</reference>
<dbReference type="EMBL" id="JAHRIP010070132">
    <property type="protein sequence ID" value="MEQ2308868.1"/>
    <property type="molecule type" value="Genomic_DNA"/>
</dbReference>
<sequence length="160" mass="17661">MADLSTGTDINYWSKIRTNALEADSKQDPSCCPSVCGFWLKVFEDLSTCLDHTAPVCPSLCLLGNVTNVDLETNRRHIPLAEKQAALRRCFTSGCLGLLLPSRTGSTCPFLLLGAVGRRPRSSVLAILANVLFQVTYFYTHTHTHTHTHNHALTHNHSND</sequence>